<dbReference type="EMBL" id="KB206139">
    <property type="protein sequence ID" value="ELP95319.1"/>
    <property type="molecule type" value="Genomic_DNA"/>
</dbReference>
<dbReference type="RefSeq" id="XP_004262090.1">
    <property type="nucleotide sequence ID" value="XM_004262042.1"/>
</dbReference>
<dbReference type="GeneID" id="14894310"/>
<accession>L7FPF5</accession>
<evidence type="ECO:0000313" key="1">
    <source>
        <dbReference type="EMBL" id="ELP95319.1"/>
    </source>
</evidence>
<dbReference type="KEGG" id="eiv:EIN_217340"/>
<dbReference type="AlphaFoldDB" id="L7FPF5"/>
<evidence type="ECO:0000313" key="2">
    <source>
        <dbReference type="Proteomes" id="UP000014680"/>
    </source>
</evidence>
<dbReference type="VEuPathDB" id="AmoebaDB:EIN_217340"/>
<dbReference type="Proteomes" id="UP000014680">
    <property type="component" value="Unassembled WGS sequence"/>
</dbReference>
<gene>
    <name evidence="1" type="ORF">EIN_217340</name>
</gene>
<proteinExistence type="predicted"/>
<keyword evidence="2" id="KW-1185">Reference proteome</keyword>
<sequence length="131" mass="15129">MNKRLQPFYLMNVILYMEHSDLENFENTSRNCQTAIEMMHINPVTSTGLSSLYFLHLFPKMNTIQITSSALLNVNPNTFRRVQKIQIVDRDFVVAGDFLSKMVYSTKLPVKDDLYPILKNLTITSSSLCLF</sequence>
<name>L7FPF5_ENTIV</name>
<reference evidence="1 2" key="1">
    <citation type="submission" date="2012-10" db="EMBL/GenBank/DDBJ databases">
        <authorList>
            <person name="Zafar N."/>
            <person name="Inman J."/>
            <person name="Hall N."/>
            <person name="Lorenzi H."/>
            <person name="Caler E."/>
        </authorList>
    </citation>
    <scope>NUCLEOTIDE SEQUENCE [LARGE SCALE GENOMIC DNA]</scope>
    <source>
        <strain evidence="1 2">IP1</strain>
    </source>
</reference>
<protein>
    <submittedName>
        <fullName evidence="1">Uncharacterized protein</fullName>
    </submittedName>
</protein>
<organism evidence="1 2">
    <name type="scientific">Entamoeba invadens IP1</name>
    <dbReference type="NCBI Taxonomy" id="370355"/>
    <lineage>
        <taxon>Eukaryota</taxon>
        <taxon>Amoebozoa</taxon>
        <taxon>Evosea</taxon>
        <taxon>Archamoebae</taxon>
        <taxon>Mastigamoebida</taxon>
        <taxon>Entamoebidae</taxon>
        <taxon>Entamoeba</taxon>
    </lineage>
</organism>